<keyword evidence="1" id="KW-0472">Membrane</keyword>
<keyword evidence="1" id="KW-0812">Transmembrane</keyword>
<accession>A0A8J4EA00</accession>
<keyword evidence="3" id="KW-1185">Reference proteome</keyword>
<dbReference type="EMBL" id="BOPH01000022">
    <property type="protein sequence ID" value="GIJ66984.1"/>
    <property type="molecule type" value="Genomic_DNA"/>
</dbReference>
<proteinExistence type="predicted"/>
<evidence type="ECO:0000256" key="1">
    <source>
        <dbReference type="SAM" id="Phobius"/>
    </source>
</evidence>
<keyword evidence="1" id="KW-1133">Transmembrane helix</keyword>
<name>A0A8J4EA00_9ACTN</name>
<sequence>MSDDTDDRGGMLRPVLWLLLIVSAAANATASAAGANVLAGIGFGLVTLACAATLVVHHYRHRRQ</sequence>
<dbReference type="AlphaFoldDB" id="A0A8J4EA00"/>
<feature type="transmembrane region" description="Helical" evidence="1">
    <location>
        <begin position="40"/>
        <end position="59"/>
    </location>
</feature>
<protein>
    <submittedName>
        <fullName evidence="2">Uncharacterized protein</fullName>
    </submittedName>
</protein>
<gene>
    <name evidence="2" type="ORF">Voc01_019010</name>
</gene>
<evidence type="ECO:0000313" key="3">
    <source>
        <dbReference type="Proteomes" id="UP000635606"/>
    </source>
</evidence>
<evidence type="ECO:0000313" key="2">
    <source>
        <dbReference type="EMBL" id="GIJ66984.1"/>
    </source>
</evidence>
<dbReference type="Proteomes" id="UP000635606">
    <property type="component" value="Unassembled WGS sequence"/>
</dbReference>
<organism evidence="2 3">
    <name type="scientific">Virgisporangium ochraceum</name>
    <dbReference type="NCBI Taxonomy" id="65505"/>
    <lineage>
        <taxon>Bacteria</taxon>
        <taxon>Bacillati</taxon>
        <taxon>Actinomycetota</taxon>
        <taxon>Actinomycetes</taxon>
        <taxon>Micromonosporales</taxon>
        <taxon>Micromonosporaceae</taxon>
        <taxon>Virgisporangium</taxon>
    </lineage>
</organism>
<reference evidence="2" key="1">
    <citation type="submission" date="2021-01" db="EMBL/GenBank/DDBJ databases">
        <title>Whole genome shotgun sequence of Virgisporangium ochraceum NBRC 16418.</title>
        <authorList>
            <person name="Komaki H."/>
            <person name="Tamura T."/>
        </authorList>
    </citation>
    <scope>NUCLEOTIDE SEQUENCE</scope>
    <source>
        <strain evidence="2">NBRC 16418</strain>
    </source>
</reference>
<dbReference type="RefSeq" id="WP_203926949.1">
    <property type="nucleotide sequence ID" value="NZ_BOPH01000022.1"/>
</dbReference>
<comment type="caution">
    <text evidence="2">The sequence shown here is derived from an EMBL/GenBank/DDBJ whole genome shotgun (WGS) entry which is preliminary data.</text>
</comment>